<dbReference type="InParanoid" id="A0A0D0ACM3"/>
<feature type="non-terminal residue" evidence="2">
    <location>
        <position position="132"/>
    </location>
</feature>
<accession>A0A0D0ACM3</accession>
<feature type="non-terminal residue" evidence="2">
    <location>
        <position position="1"/>
    </location>
</feature>
<protein>
    <submittedName>
        <fullName evidence="2">Uncharacterized protein</fullName>
    </submittedName>
</protein>
<gene>
    <name evidence="2" type="ORF">CY34DRAFT_36103</name>
</gene>
<evidence type="ECO:0000313" key="2">
    <source>
        <dbReference type="EMBL" id="KIK31982.1"/>
    </source>
</evidence>
<reference evidence="2 3" key="1">
    <citation type="submission" date="2014-04" db="EMBL/GenBank/DDBJ databases">
        <authorList>
            <consortium name="DOE Joint Genome Institute"/>
            <person name="Kuo A."/>
            <person name="Ruytinx J."/>
            <person name="Rineau F."/>
            <person name="Colpaert J."/>
            <person name="Kohler A."/>
            <person name="Nagy L.G."/>
            <person name="Floudas D."/>
            <person name="Copeland A."/>
            <person name="Barry K.W."/>
            <person name="Cichocki N."/>
            <person name="Veneault-Fourrey C."/>
            <person name="LaButti K."/>
            <person name="Lindquist E.A."/>
            <person name="Lipzen A."/>
            <person name="Lundell T."/>
            <person name="Morin E."/>
            <person name="Murat C."/>
            <person name="Sun H."/>
            <person name="Tunlid A."/>
            <person name="Henrissat B."/>
            <person name="Grigoriev I.V."/>
            <person name="Hibbett D.S."/>
            <person name="Martin F."/>
            <person name="Nordberg H.P."/>
            <person name="Cantor M.N."/>
            <person name="Hua S.X."/>
        </authorList>
    </citation>
    <scope>NUCLEOTIDE SEQUENCE [LARGE SCALE GENOMIC DNA]</scope>
    <source>
        <strain evidence="2 3">UH-Slu-Lm8-n1</strain>
    </source>
</reference>
<sequence>LKEFGILEKMLSVTCNNASNNNVMVDKLEILVPECVGEASHTRCFLHTVNLAAKSLIREFDVLKKDAEHALNESADTEDGEDKLIELSDDIEREDRETDAQYSEDDDPQDNNDGWVNEVDLLPKDQSTELRK</sequence>
<dbReference type="HOGENOM" id="CLU_096306_2_0_1"/>
<evidence type="ECO:0000313" key="3">
    <source>
        <dbReference type="Proteomes" id="UP000054485"/>
    </source>
</evidence>
<name>A0A0D0ACM3_9AGAM</name>
<dbReference type="Proteomes" id="UP000054485">
    <property type="component" value="Unassembled WGS sequence"/>
</dbReference>
<feature type="compositionally biased region" description="Basic and acidic residues" evidence="1">
    <location>
        <begin position="121"/>
        <end position="132"/>
    </location>
</feature>
<feature type="compositionally biased region" description="Acidic residues" evidence="1">
    <location>
        <begin position="75"/>
        <end position="92"/>
    </location>
</feature>
<dbReference type="OrthoDB" id="2748837at2759"/>
<reference evidence="3" key="2">
    <citation type="submission" date="2015-01" db="EMBL/GenBank/DDBJ databases">
        <title>Evolutionary Origins and Diversification of the Mycorrhizal Mutualists.</title>
        <authorList>
            <consortium name="DOE Joint Genome Institute"/>
            <consortium name="Mycorrhizal Genomics Consortium"/>
            <person name="Kohler A."/>
            <person name="Kuo A."/>
            <person name="Nagy L.G."/>
            <person name="Floudas D."/>
            <person name="Copeland A."/>
            <person name="Barry K.W."/>
            <person name="Cichocki N."/>
            <person name="Veneault-Fourrey C."/>
            <person name="LaButti K."/>
            <person name="Lindquist E.A."/>
            <person name="Lipzen A."/>
            <person name="Lundell T."/>
            <person name="Morin E."/>
            <person name="Murat C."/>
            <person name="Riley R."/>
            <person name="Ohm R."/>
            <person name="Sun H."/>
            <person name="Tunlid A."/>
            <person name="Henrissat B."/>
            <person name="Grigoriev I.V."/>
            <person name="Hibbett D.S."/>
            <person name="Martin F."/>
        </authorList>
    </citation>
    <scope>NUCLEOTIDE SEQUENCE [LARGE SCALE GENOMIC DNA]</scope>
    <source>
        <strain evidence="3">UH-Slu-Lm8-n1</strain>
    </source>
</reference>
<proteinExistence type="predicted"/>
<feature type="region of interest" description="Disordered" evidence="1">
    <location>
        <begin position="70"/>
        <end position="132"/>
    </location>
</feature>
<dbReference type="EMBL" id="KN836486">
    <property type="protein sequence ID" value="KIK31982.1"/>
    <property type="molecule type" value="Genomic_DNA"/>
</dbReference>
<evidence type="ECO:0000256" key="1">
    <source>
        <dbReference type="SAM" id="MobiDB-lite"/>
    </source>
</evidence>
<keyword evidence="3" id="KW-1185">Reference proteome</keyword>
<dbReference type="AlphaFoldDB" id="A0A0D0ACM3"/>
<organism evidence="2 3">
    <name type="scientific">Suillus luteus UH-Slu-Lm8-n1</name>
    <dbReference type="NCBI Taxonomy" id="930992"/>
    <lineage>
        <taxon>Eukaryota</taxon>
        <taxon>Fungi</taxon>
        <taxon>Dikarya</taxon>
        <taxon>Basidiomycota</taxon>
        <taxon>Agaricomycotina</taxon>
        <taxon>Agaricomycetes</taxon>
        <taxon>Agaricomycetidae</taxon>
        <taxon>Boletales</taxon>
        <taxon>Suillineae</taxon>
        <taxon>Suillaceae</taxon>
        <taxon>Suillus</taxon>
    </lineage>
</organism>